<feature type="region of interest" description="Disordered" evidence="1">
    <location>
        <begin position="83"/>
        <end position="110"/>
    </location>
</feature>
<reference evidence="2 3" key="1">
    <citation type="journal article" date="2015" name="Stand. Genomic Sci.">
        <title>Genomic Encyclopedia of Bacterial and Archaeal Type Strains, Phase III: the genomes of soil and plant-associated and newly described type strains.</title>
        <authorList>
            <person name="Whitman W.B."/>
            <person name="Woyke T."/>
            <person name="Klenk H.P."/>
            <person name="Zhou Y."/>
            <person name="Lilburn T.G."/>
            <person name="Beck B.J."/>
            <person name="De Vos P."/>
            <person name="Vandamme P."/>
            <person name="Eisen J.A."/>
            <person name="Garrity G."/>
            <person name="Hugenholtz P."/>
            <person name="Kyrpides N.C."/>
        </authorList>
    </citation>
    <scope>NUCLEOTIDE SEQUENCE [LARGE SCALE GENOMIC DNA]</scope>
    <source>
        <strain evidence="2 3">CGMCC 1.10948</strain>
    </source>
</reference>
<sequence>MALQPRADRRIGPPPKGVGSAVACVTLPGAVSNVQGAPTGTGTRFPWPVRSSFSAVGLMQLVGNLRPGHAAVLQLPFGHGLELASGPGPLPPDTHEIHQRPPKPHEHHRL</sequence>
<protein>
    <submittedName>
        <fullName evidence="2">Uncharacterized protein</fullName>
    </submittedName>
</protein>
<name>A0A562R090_9BRAD</name>
<dbReference type="Proteomes" id="UP000316291">
    <property type="component" value="Unassembled WGS sequence"/>
</dbReference>
<evidence type="ECO:0000313" key="2">
    <source>
        <dbReference type="EMBL" id="TWI61994.1"/>
    </source>
</evidence>
<comment type="caution">
    <text evidence="2">The sequence shown here is derived from an EMBL/GenBank/DDBJ whole genome shotgun (WGS) entry which is preliminary data.</text>
</comment>
<dbReference type="EMBL" id="VLLA01000023">
    <property type="protein sequence ID" value="TWI61994.1"/>
    <property type="molecule type" value="Genomic_DNA"/>
</dbReference>
<dbReference type="AlphaFoldDB" id="A0A562R090"/>
<proteinExistence type="predicted"/>
<keyword evidence="3" id="KW-1185">Reference proteome</keyword>
<gene>
    <name evidence="2" type="ORF">IQ16_06848</name>
</gene>
<evidence type="ECO:0000313" key="3">
    <source>
        <dbReference type="Proteomes" id="UP000316291"/>
    </source>
</evidence>
<accession>A0A562R090</accession>
<evidence type="ECO:0000256" key="1">
    <source>
        <dbReference type="SAM" id="MobiDB-lite"/>
    </source>
</evidence>
<feature type="compositionally biased region" description="Basic residues" evidence="1">
    <location>
        <begin position="100"/>
        <end position="110"/>
    </location>
</feature>
<organism evidence="2 3">
    <name type="scientific">Bradyrhizobium huanghuaihaiense</name>
    <dbReference type="NCBI Taxonomy" id="990078"/>
    <lineage>
        <taxon>Bacteria</taxon>
        <taxon>Pseudomonadati</taxon>
        <taxon>Pseudomonadota</taxon>
        <taxon>Alphaproteobacteria</taxon>
        <taxon>Hyphomicrobiales</taxon>
        <taxon>Nitrobacteraceae</taxon>
        <taxon>Bradyrhizobium</taxon>
    </lineage>
</organism>